<feature type="compositionally biased region" description="Low complexity" evidence="1">
    <location>
        <begin position="39"/>
        <end position="49"/>
    </location>
</feature>
<organism evidence="2 3">
    <name type="scientific">Streptomyces axinellae</name>
    <dbReference type="NCBI Taxonomy" id="552788"/>
    <lineage>
        <taxon>Bacteria</taxon>
        <taxon>Bacillati</taxon>
        <taxon>Actinomycetota</taxon>
        <taxon>Actinomycetes</taxon>
        <taxon>Kitasatosporales</taxon>
        <taxon>Streptomycetaceae</taxon>
        <taxon>Streptomyces</taxon>
    </lineage>
</organism>
<feature type="region of interest" description="Disordered" evidence="1">
    <location>
        <begin position="1"/>
        <end position="80"/>
    </location>
</feature>
<keyword evidence="3" id="KW-1185">Reference proteome</keyword>
<dbReference type="EMBL" id="BAAARJ010000021">
    <property type="protein sequence ID" value="GAA2632310.1"/>
    <property type="molecule type" value="Genomic_DNA"/>
</dbReference>
<reference evidence="2 3" key="1">
    <citation type="journal article" date="2019" name="Int. J. Syst. Evol. Microbiol.">
        <title>The Global Catalogue of Microorganisms (GCM) 10K type strain sequencing project: providing services to taxonomists for standard genome sequencing and annotation.</title>
        <authorList>
            <consortium name="The Broad Institute Genomics Platform"/>
            <consortium name="The Broad Institute Genome Sequencing Center for Infectious Disease"/>
            <person name="Wu L."/>
            <person name="Ma J."/>
        </authorList>
    </citation>
    <scope>NUCLEOTIDE SEQUENCE [LARGE SCALE GENOMIC DNA]</scope>
    <source>
        <strain evidence="2 3">JCM 16373</strain>
    </source>
</reference>
<comment type="caution">
    <text evidence="2">The sequence shown here is derived from an EMBL/GenBank/DDBJ whole genome shotgun (WGS) entry which is preliminary data.</text>
</comment>
<proteinExistence type="predicted"/>
<name>A0ABN3QQ50_9ACTN</name>
<gene>
    <name evidence="2" type="ORF">GCM10009863_55380</name>
</gene>
<dbReference type="Proteomes" id="UP001501447">
    <property type="component" value="Unassembled WGS sequence"/>
</dbReference>
<feature type="compositionally biased region" description="Polar residues" evidence="1">
    <location>
        <begin position="1"/>
        <end position="14"/>
    </location>
</feature>
<feature type="compositionally biased region" description="Basic and acidic residues" evidence="1">
    <location>
        <begin position="52"/>
        <end position="67"/>
    </location>
</feature>
<dbReference type="RefSeq" id="WP_344569608.1">
    <property type="nucleotide sequence ID" value="NZ_BAAARJ010000021.1"/>
</dbReference>
<sequence length="80" mass="8383">MPKTTSTAHDQNSPLRDGGSVLVSGTGSHGRRGRQNETADAVSRGSASRGRGRADGPMDHGPRRSADESGPESHIFRGED</sequence>
<evidence type="ECO:0000256" key="1">
    <source>
        <dbReference type="SAM" id="MobiDB-lite"/>
    </source>
</evidence>
<protein>
    <submittedName>
        <fullName evidence="2">Uncharacterized protein</fullName>
    </submittedName>
</protein>
<accession>A0ABN3QQ50</accession>
<evidence type="ECO:0000313" key="2">
    <source>
        <dbReference type="EMBL" id="GAA2632310.1"/>
    </source>
</evidence>
<evidence type="ECO:0000313" key="3">
    <source>
        <dbReference type="Proteomes" id="UP001501447"/>
    </source>
</evidence>